<comment type="caution">
    <text evidence="2">The sequence shown here is derived from an EMBL/GenBank/DDBJ whole genome shotgun (WGS) entry which is preliminary data.</text>
</comment>
<dbReference type="EMBL" id="VSRR010002084">
    <property type="protein sequence ID" value="MPC29508.1"/>
    <property type="molecule type" value="Genomic_DNA"/>
</dbReference>
<proteinExistence type="predicted"/>
<reference evidence="2 3" key="1">
    <citation type="submission" date="2019-05" db="EMBL/GenBank/DDBJ databases">
        <title>Another draft genome of Portunus trituberculatus and its Hox gene families provides insights of decapod evolution.</title>
        <authorList>
            <person name="Jeong J.-H."/>
            <person name="Song I."/>
            <person name="Kim S."/>
            <person name="Choi T."/>
            <person name="Kim D."/>
            <person name="Ryu S."/>
            <person name="Kim W."/>
        </authorList>
    </citation>
    <scope>NUCLEOTIDE SEQUENCE [LARGE SCALE GENOMIC DNA]</scope>
    <source>
        <tissue evidence="2">Muscle</tissue>
    </source>
</reference>
<dbReference type="AlphaFoldDB" id="A0A5B7E6U7"/>
<gene>
    <name evidence="2" type="ORF">E2C01_022746</name>
</gene>
<keyword evidence="3" id="KW-1185">Reference proteome</keyword>
<sequence>MTVKELAHRTLALLHTRAAPSTRRGAAGETTSRASPLKETRMWASVTEVLKETLKFMRHIMAWRRGMHSLPGRILTMSLNMI</sequence>
<evidence type="ECO:0000313" key="2">
    <source>
        <dbReference type="EMBL" id="MPC29508.1"/>
    </source>
</evidence>
<feature type="region of interest" description="Disordered" evidence="1">
    <location>
        <begin position="17"/>
        <end position="38"/>
    </location>
</feature>
<protein>
    <submittedName>
        <fullName evidence="2">Uncharacterized protein</fullName>
    </submittedName>
</protein>
<accession>A0A5B7E6U7</accession>
<evidence type="ECO:0000256" key="1">
    <source>
        <dbReference type="SAM" id="MobiDB-lite"/>
    </source>
</evidence>
<name>A0A5B7E6U7_PORTR</name>
<organism evidence="2 3">
    <name type="scientific">Portunus trituberculatus</name>
    <name type="common">Swimming crab</name>
    <name type="synonym">Neptunus trituberculatus</name>
    <dbReference type="NCBI Taxonomy" id="210409"/>
    <lineage>
        <taxon>Eukaryota</taxon>
        <taxon>Metazoa</taxon>
        <taxon>Ecdysozoa</taxon>
        <taxon>Arthropoda</taxon>
        <taxon>Crustacea</taxon>
        <taxon>Multicrustacea</taxon>
        <taxon>Malacostraca</taxon>
        <taxon>Eumalacostraca</taxon>
        <taxon>Eucarida</taxon>
        <taxon>Decapoda</taxon>
        <taxon>Pleocyemata</taxon>
        <taxon>Brachyura</taxon>
        <taxon>Eubrachyura</taxon>
        <taxon>Portunoidea</taxon>
        <taxon>Portunidae</taxon>
        <taxon>Portuninae</taxon>
        <taxon>Portunus</taxon>
    </lineage>
</organism>
<evidence type="ECO:0000313" key="3">
    <source>
        <dbReference type="Proteomes" id="UP000324222"/>
    </source>
</evidence>
<dbReference type="Proteomes" id="UP000324222">
    <property type="component" value="Unassembled WGS sequence"/>
</dbReference>